<dbReference type="AlphaFoldDB" id="A0A547PAR5"/>
<comment type="caution">
    <text evidence="2">The sequence shown here is derived from an EMBL/GenBank/DDBJ whole genome shotgun (WGS) entry which is preliminary data.</text>
</comment>
<evidence type="ECO:0000256" key="1">
    <source>
        <dbReference type="SAM" id="Phobius"/>
    </source>
</evidence>
<gene>
    <name evidence="2" type="ORF">FGU71_04865</name>
</gene>
<sequence>MSMAPYMKSYVKRIAFFMSAYVVILIGGLTYHRTSEPTELVSIGLALITALPVCGVFWTIYRLLIECDDEYQRMLFVKQVIGATGATLVITTVWSFLKTYDVLAFGPQWVAVIWFAMLGFAGPIVRWRA</sequence>
<feature type="transmembrane region" description="Helical" evidence="1">
    <location>
        <begin position="12"/>
        <end position="31"/>
    </location>
</feature>
<evidence type="ECO:0000313" key="2">
    <source>
        <dbReference type="EMBL" id="TRD11246.1"/>
    </source>
</evidence>
<keyword evidence="3" id="KW-1185">Reference proteome</keyword>
<name>A0A547PAR5_9SPHN</name>
<reference evidence="2 3" key="1">
    <citation type="submission" date="2019-06" db="EMBL/GenBank/DDBJ databases">
        <title>Erythrobacter insulae sp. nov., isolated from a tidal flat.</title>
        <authorList>
            <person name="Yoon J.-H."/>
        </authorList>
    </citation>
    <scope>NUCLEOTIDE SEQUENCE [LARGE SCALE GENOMIC DNA]</scope>
    <source>
        <strain evidence="2 3">JBTF-M21</strain>
    </source>
</reference>
<keyword evidence="1" id="KW-0812">Transmembrane</keyword>
<accession>A0A547PAR5</accession>
<keyword evidence="1" id="KW-0472">Membrane</keyword>
<dbReference type="Proteomes" id="UP000316343">
    <property type="component" value="Unassembled WGS sequence"/>
</dbReference>
<proteinExistence type="predicted"/>
<protein>
    <submittedName>
        <fullName evidence="2">Uncharacterized protein</fullName>
    </submittedName>
</protein>
<evidence type="ECO:0000313" key="3">
    <source>
        <dbReference type="Proteomes" id="UP000316343"/>
    </source>
</evidence>
<dbReference type="RefSeq" id="WP_142787512.1">
    <property type="nucleotide sequence ID" value="NZ_VHJK01000001.1"/>
</dbReference>
<dbReference type="OrthoDB" id="119964at2"/>
<keyword evidence="1" id="KW-1133">Transmembrane helix</keyword>
<feature type="transmembrane region" description="Helical" evidence="1">
    <location>
        <begin position="43"/>
        <end position="64"/>
    </location>
</feature>
<feature type="transmembrane region" description="Helical" evidence="1">
    <location>
        <begin position="109"/>
        <end position="127"/>
    </location>
</feature>
<dbReference type="EMBL" id="VHJK01000001">
    <property type="protein sequence ID" value="TRD11246.1"/>
    <property type="molecule type" value="Genomic_DNA"/>
</dbReference>
<organism evidence="2 3">
    <name type="scientific">Erythrobacter insulae</name>
    <dbReference type="NCBI Taxonomy" id="2584124"/>
    <lineage>
        <taxon>Bacteria</taxon>
        <taxon>Pseudomonadati</taxon>
        <taxon>Pseudomonadota</taxon>
        <taxon>Alphaproteobacteria</taxon>
        <taxon>Sphingomonadales</taxon>
        <taxon>Erythrobacteraceae</taxon>
        <taxon>Erythrobacter/Porphyrobacter group</taxon>
        <taxon>Erythrobacter</taxon>
    </lineage>
</organism>
<feature type="transmembrane region" description="Helical" evidence="1">
    <location>
        <begin position="76"/>
        <end position="97"/>
    </location>
</feature>